<dbReference type="Proteomes" id="UP000321598">
    <property type="component" value="Unassembled WGS sequence"/>
</dbReference>
<keyword evidence="5 6" id="KW-0472">Membrane</keyword>
<dbReference type="Pfam" id="PF02690">
    <property type="entry name" value="Na_Pi_cotrans"/>
    <property type="match status" value="1"/>
</dbReference>
<dbReference type="NCBIfam" id="TIGR00704">
    <property type="entry name" value="NaPi_cotrn_rel"/>
    <property type="match status" value="1"/>
</dbReference>
<feature type="transmembrane region" description="Helical" evidence="6">
    <location>
        <begin position="244"/>
        <end position="265"/>
    </location>
</feature>
<dbReference type="PANTHER" id="PTHR10010">
    <property type="entry name" value="SOLUTE CARRIER FAMILY 34 SODIUM PHOSPHATE , MEMBER 2-RELATED"/>
    <property type="match status" value="1"/>
</dbReference>
<evidence type="ECO:0000256" key="1">
    <source>
        <dbReference type="ARBA" id="ARBA00004651"/>
    </source>
</evidence>
<name>A0A380C210_9STAP</name>
<feature type="transmembrane region" description="Helical" evidence="6">
    <location>
        <begin position="5"/>
        <end position="23"/>
    </location>
</feature>
<feature type="transmembrane region" description="Helical" evidence="6">
    <location>
        <begin position="176"/>
        <end position="205"/>
    </location>
</feature>
<evidence type="ECO:0000313" key="11">
    <source>
        <dbReference type="Proteomes" id="UP000321598"/>
    </source>
</evidence>
<feature type="transmembrane region" description="Helical" evidence="6">
    <location>
        <begin position="135"/>
        <end position="156"/>
    </location>
</feature>
<dbReference type="Gene3D" id="1.20.58.220">
    <property type="entry name" value="Phosphate transport system protein phou homolog 2, domain 2"/>
    <property type="match status" value="1"/>
</dbReference>
<dbReference type="EMBL" id="BKAV01000013">
    <property type="protein sequence ID" value="GEQ00390.1"/>
    <property type="molecule type" value="Genomic_DNA"/>
</dbReference>
<dbReference type="GO" id="GO:0005436">
    <property type="term" value="F:sodium:phosphate symporter activity"/>
    <property type="evidence" value="ECO:0007669"/>
    <property type="project" value="InterPro"/>
</dbReference>
<dbReference type="Proteomes" id="UP000254956">
    <property type="component" value="Unassembled WGS sequence"/>
</dbReference>
<dbReference type="Pfam" id="PF01895">
    <property type="entry name" value="PhoU"/>
    <property type="match status" value="1"/>
</dbReference>
<gene>
    <name evidence="9" type="ORF">NCTC12413_00565</name>
    <name evidence="8" type="ORF">SAR03_14270</name>
</gene>
<evidence type="ECO:0000313" key="9">
    <source>
        <dbReference type="EMBL" id="SUJ11308.1"/>
    </source>
</evidence>
<dbReference type="InterPro" id="IPR003841">
    <property type="entry name" value="Na/Pi_transpt"/>
</dbReference>
<dbReference type="OrthoDB" id="9763003at2"/>
<dbReference type="RefSeq" id="WP_103388759.1">
    <property type="nucleotide sequence ID" value="NZ_BKAV01000013.1"/>
</dbReference>
<feature type="domain" description="PhoU" evidence="7">
    <location>
        <begin position="449"/>
        <end position="533"/>
    </location>
</feature>
<evidence type="ECO:0000256" key="4">
    <source>
        <dbReference type="ARBA" id="ARBA00022989"/>
    </source>
</evidence>
<dbReference type="GO" id="GO:0005886">
    <property type="term" value="C:plasma membrane"/>
    <property type="evidence" value="ECO:0007669"/>
    <property type="project" value="UniProtKB-SubCell"/>
</dbReference>
<feature type="transmembrane region" description="Helical" evidence="6">
    <location>
        <begin position="217"/>
        <end position="238"/>
    </location>
</feature>
<evidence type="ECO:0000256" key="5">
    <source>
        <dbReference type="ARBA" id="ARBA00023136"/>
    </source>
</evidence>
<dbReference type="InterPro" id="IPR038078">
    <property type="entry name" value="PhoU-like_sf"/>
</dbReference>
<evidence type="ECO:0000259" key="7">
    <source>
        <dbReference type="Pfam" id="PF01895"/>
    </source>
</evidence>
<reference evidence="9 10" key="1">
    <citation type="submission" date="2018-06" db="EMBL/GenBank/DDBJ databases">
        <authorList>
            <consortium name="Pathogen Informatics"/>
            <person name="Doyle S."/>
        </authorList>
    </citation>
    <scope>NUCLEOTIDE SEQUENCE [LARGE SCALE GENOMIC DNA]</scope>
    <source>
        <strain evidence="9 10">NCTC12413</strain>
    </source>
</reference>
<dbReference type="PANTHER" id="PTHR10010:SF46">
    <property type="entry name" value="SODIUM-DEPENDENT PHOSPHATE TRANSPORT PROTEIN 2B"/>
    <property type="match status" value="1"/>
</dbReference>
<keyword evidence="3 6" id="KW-0812">Transmembrane</keyword>
<organism evidence="9 10">
    <name type="scientific">Staphylococcus arlettae</name>
    <dbReference type="NCBI Taxonomy" id="29378"/>
    <lineage>
        <taxon>Bacteria</taxon>
        <taxon>Bacillati</taxon>
        <taxon>Bacillota</taxon>
        <taxon>Bacilli</taxon>
        <taxon>Bacillales</taxon>
        <taxon>Staphylococcaceae</taxon>
        <taxon>Staphylococcus</taxon>
    </lineage>
</organism>
<sequence length="555" mass="60906">MDISAMEIIFTFIGGLGIFLYGIKQMGDGLQASAGDRLRDILNKFTSNPIMGVIAGMVVTILIQSSSGTTVITIGLVTAGFMTMRQAIGVVMGANIGTTVTAFIIGIDIGEYALPILALGAFLIFFIHKRKAKNIGMILFGFGALFYGLELMSGAVKPLAELDGFNEIMLNLSSNPILGVLAGTFLTVIIQSSSATIGILQGFFANDLISLHGALPVLLGDNIGTTITAVLASLAGSLAAKRVALVHVLFNVIGATIFLIILPLYQSVMEMIQRAFSLNPEMVIAFAHGTFNVTNTLIQLPFVFVLAWIVTKVIPGNDVNEQYRPRVLDKNLIDRAPSFALQEAQDEIQNLGKMSLSILESAQNKDEKSKKHAEEKHQVIENMYDNIRQYLTKISQKKLSANDAERMSVLFDVNRAILKVSSLSQAYMDDLDIQAKGKVNISEKALTSISQLYEHVTVSFRDTVDIINVYDDIKKDEIVKRSQEAYGLEHDLRKEHIKRLSTGECTPEGAVRYLDMISILERIGYHSRVISESMINYGDDISNDKTYTENNSAWV</sequence>
<keyword evidence="4 6" id="KW-1133">Transmembrane helix</keyword>
<accession>A0A380C210</accession>
<reference evidence="8 11" key="2">
    <citation type="submission" date="2019-07" db="EMBL/GenBank/DDBJ databases">
        <title>Whole genome shotgun sequence of Staphylococcus arlettae NBRC 109765.</title>
        <authorList>
            <person name="Hosoyama A."/>
            <person name="Uohara A."/>
            <person name="Ohji S."/>
            <person name="Ichikawa N."/>
        </authorList>
    </citation>
    <scope>NUCLEOTIDE SEQUENCE [LARGE SCALE GENOMIC DNA]</scope>
    <source>
        <strain evidence="8 11">NBRC 109765</strain>
    </source>
</reference>
<evidence type="ECO:0000256" key="2">
    <source>
        <dbReference type="ARBA" id="ARBA00022475"/>
    </source>
</evidence>
<dbReference type="GO" id="GO:0044341">
    <property type="term" value="P:sodium-dependent phosphate transport"/>
    <property type="evidence" value="ECO:0007669"/>
    <property type="project" value="InterPro"/>
</dbReference>
<proteinExistence type="predicted"/>
<evidence type="ECO:0000313" key="8">
    <source>
        <dbReference type="EMBL" id="GEQ00390.1"/>
    </source>
</evidence>
<feature type="transmembrane region" description="Helical" evidence="6">
    <location>
        <begin position="50"/>
        <end position="75"/>
    </location>
</feature>
<dbReference type="NCBIfam" id="NF037997">
    <property type="entry name" value="Na_Pi_symport"/>
    <property type="match status" value="1"/>
</dbReference>
<dbReference type="AlphaFoldDB" id="A0A380C210"/>
<dbReference type="SUPFAM" id="SSF109755">
    <property type="entry name" value="PhoU-like"/>
    <property type="match status" value="1"/>
</dbReference>
<feature type="transmembrane region" description="Helical" evidence="6">
    <location>
        <begin position="112"/>
        <end position="128"/>
    </location>
</feature>
<dbReference type="EMBL" id="UGZE01000001">
    <property type="protein sequence ID" value="SUJ11308.1"/>
    <property type="molecule type" value="Genomic_DNA"/>
</dbReference>
<keyword evidence="2" id="KW-1003">Cell membrane</keyword>
<dbReference type="InterPro" id="IPR026022">
    <property type="entry name" value="PhoU_dom"/>
</dbReference>
<evidence type="ECO:0000313" key="10">
    <source>
        <dbReference type="Proteomes" id="UP000254956"/>
    </source>
</evidence>
<comment type="subcellular location">
    <subcellularLocation>
        <location evidence="1">Cell membrane</location>
        <topology evidence="1">Multi-pass membrane protein</topology>
    </subcellularLocation>
</comment>
<evidence type="ECO:0000256" key="6">
    <source>
        <dbReference type="SAM" id="Phobius"/>
    </source>
</evidence>
<evidence type="ECO:0000256" key="3">
    <source>
        <dbReference type="ARBA" id="ARBA00022692"/>
    </source>
</evidence>
<keyword evidence="11" id="KW-1185">Reference proteome</keyword>
<protein>
    <submittedName>
        <fullName evidence="9">Na+ Pi-cotransporter protein</fullName>
    </submittedName>
    <submittedName>
        <fullName evidence="8">Na/Pi cotransporter</fullName>
    </submittedName>
</protein>
<dbReference type="InterPro" id="IPR004633">
    <property type="entry name" value="NaPi_cotrn-rel/YqeW-like"/>
</dbReference>